<dbReference type="PANTHER" id="PTHR32294:SF0">
    <property type="entry name" value="DNA POLYMERASE III SUBUNIT ALPHA"/>
    <property type="match status" value="1"/>
</dbReference>
<dbReference type="CDD" id="cd04485">
    <property type="entry name" value="DnaE_OBF"/>
    <property type="match status" value="1"/>
</dbReference>
<name>A0A423PLS0_9GAMM</name>
<evidence type="ECO:0000256" key="4">
    <source>
        <dbReference type="ARBA" id="ARBA00022490"/>
    </source>
</evidence>
<dbReference type="Pfam" id="PF17657">
    <property type="entry name" value="DNA_pol3_finger"/>
    <property type="match status" value="1"/>
</dbReference>
<reference evidence="12 13" key="1">
    <citation type="submission" date="2013-10" db="EMBL/GenBank/DDBJ databases">
        <title>Salinisphaera japonica YTM-1 Genome Sequencing.</title>
        <authorList>
            <person name="Lai Q."/>
            <person name="Li C."/>
            <person name="Shao Z."/>
        </authorList>
    </citation>
    <scope>NUCLEOTIDE SEQUENCE [LARGE SCALE GENOMIC DNA]</scope>
    <source>
        <strain evidence="12 13">YTM-1</strain>
    </source>
</reference>
<dbReference type="Proteomes" id="UP000285310">
    <property type="component" value="Unassembled WGS sequence"/>
</dbReference>
<keyword evidence="4" id="KW-0963">Cytoplasm</keyword>
<dbReference type="Pfam" id="PF02811">
    <property type="entry name" value="PHP"/>
    <property type="match status" value="1"/>
</dbReference>
<dbReference type="Gene3D" id="1.10.10.1600">
    <property type="entry name" value="Bacterial DNA polymerase III alpha subunit, thumb domain"/>
    <property type="match status" value="1"/>
</dbReference>
<dbReference type="GO" id="GO:0008408">
    <property type="term" value="F:3'-5' exonuclease activity"/>
    <property type="evidence" value="ECO:0007669"/>
    <property type="project" value="InterPro"/>
</dbReference>
<dbReference type="EMBL" id="AYKG01000034">
    <property type="protein sequence ID" value="ROO26537.1"/>
    <property type="molecule type" value="Genomic_DNA"/>
</dbReference>
<dbReference type="InterPro" id="IPR012340">
    <property type="entry name" value="NA-bd_OB-fold"/>
</dbReference>
<dbReference type="GO" id="GO:0005737">
    <property type="term" value="C:cytoplasm"/>
    <property type="evidence" value="ECO:0007669"/>
    <property type="project" value="UniProtKB-SubCell"/>
</dbReference>
<dbReference type="InterPro" id="IPR029460">
    <property type="entry name" value="DNAPol_HHH"/>
</dbReference>
<dbReference type="InterPro" id="IPR041931">
    <property type="entry name" value="DNA_pol3_alpha_thumb_dom"/>
</dbReference>
<dbReference type="NCBIfam" id="TIGR00594">
    <property type="entry name" value="polc"/>
    <property type="match status" value="1"/>
</dbReference>
<dbReference type="SUPFAM" id="SSF89550">
    <property type="entry name" value="PHP domain-like"/>
    <property type="match status" value="1"/>
</dbReference>
<evidence type="ECO:0000313" key="13">
    <source>
        <dbReference type="Proteomes" id="UP000285310"/>
    </source>
</evidence>
<dbReference type="CDD" id="cd07433">
    <property type="entry name" value="PHP_PolIIIA_DnaE1"/>
    <property type="match status" value="1"/>
</dbReference>
<accession>A0A423PLS0</accession>
<dbReference type="GO" id="GO:0003676">
    <property type="term" value="F:nucleic acid binding"/>
    <property type="evidence" value="ECO:0007669"/>
    <property type="project" value="InterPro"/>
</dbReference>
<keyword evidence="5" id="KW-0808">Transferase</keyword>
<dbReference type="RefSeq" id="WP_123658627.1">
    <property type="nucleotide sequence ID" value="NZ_AYKG01000034.1"/>
</dbReference>
<dbReference type="FunCoup" id="A0A423PLS0">
    <property type="interactions" value="375"/>
</dbReference>
<dbReference type="InterPro" id="IPR049821">
    <property type="entry name" value="PolIIIA_DnaE1_PHP"/>
</dbReference>
<dbReference type="Gene3D" id="2.40.50.140">
    <property type="entry name" value="Nucleic acid-binding proteins"/>
    <property type="match status" value="1"/>
</dbReference>
<dbReference type="InterPro" id="IPR004013">
    <property type="entry name" value="PHP_dom"/>
</dbReference>
<dbReference type="OrthoDB" id="9803237at2"/>
<dbReference type="Gene3D" id="1.10.150.870">
    <property type="match status" value="1"/>
</dbReference>
<dbReference type="Pfam" id="PF01336">
    <property type="entry name" value="tRNA_anti-codon"/>
    <property type="match status" value="1"/>
</dbReference>
<dbReference type="Pfam" id="PF07733">
    <property type="entry name" value="DNA_pol3_alpha"/>
    <property type="match status" value="1"/>
</dbReference>
<evidence type="ECO:0000256" key="5">
    <source>
        <dbReference type="ARBA" id="ARBA00022679"/>
    </source>
</evidence>
<dbReference type="FunFam" id="1.10.150.870:FF:000001">
    <property type="entry name" value="DNA polymerase III subunit alpha"/>
    <property type="match status" value="1"/>
</dbReference>
<dbReference type="Gene3D" id="3.20.20.140">
    <property type="entry name" value="Metal-dependent hydrolases"/>
    <property type="match status" value="1"/>
</dbReference>
<evidence type="ECO:0000256" key="8">
    <source>
        <dbReference type="ARBA" id="ARBA00022932"/>
    </source>
</evidence>
<comment type="catalytic activity">
    <reaction evidence="9">
        <text>DNA(n) + a 2'-deoxyribonucleoside 5'-triphosphate = DNA(n+1) + diphosphate</text>
        <dbReference type="Rhea" id="RHEA:22508"/>
        <dbReference type="Rhea" id="RHEA-COMP:17339"/>
        <dbReference type="Rhea" id="RHEA-COMP:17340"/>
        <dbReference type="ChEBI" id="CHEBI:33019"/>
        <dbReference type="ChEBI" id="CHEBI:61560"/>
        <dbReference type="ChEBI" id="CHEBI:173112"/>
        <dbReference type="EC" id="2.7.7.7"/>
    </reaction>
</comment>
<dbReference type="GO" id="GO:0003887">
    <property type="term" value="F:DNA-directed DNA polymerase activity"/>
    <property type="evidence" value="ECO:0007669"/>
    <property type="project" value="UniProtKB-KW"/>
</dbReference>
<dbReference type="PANTHER" id="PTHR32294">
    <property type="entry name" value="DNA POLYMERASE III SUBUNIT ALPHA"/>
    <property type="match status" value="1"/>
</dbReference>
<keyword evidence="8" id="KW-0239">DNA-directed DNA polymerase</keyword>
<comment type="subcellular location">
    <subcellularLocation>
        <location evidence="1">Cytoplasm</location>
    </subcellularLocation>
</comment>
<feature type="domain" description="Polymerase/histidinol phosphatase N-terminal" evidence="11">
    <location>
        <begin position="6"/>
        <end position="73"/>
    </location>
</feature>
<organism evidence="12 13">
    <name type="scientific">Salinisphaera japonica YTM-1</name>
    <dbReference type="NCBI Taxonomy" id="1209778"/>
    <lineage>
        <taxon>Bacteria</taxon>
        <taxon>Pseudomonadati</taxon>
        <taxon>Pseudomonadota</taxon>
        <taxon>Gammaproteobacteria</taxon>
        <taxon>Salinisphaerales</taxon>
        <taxon>Salinisphaeraceae</taxon>
        <taxon>Salinisphaera</taxon>
    </lineage>
</organism>
<dbReference type="NCBIfam" id="NF004226">
    <property type="entry name" value="PRK05673.1"/>
    <property type="match status" value="1"/>
</dbReference>
<dbReference type="InParanoid" id="A0A423PLS0"/>
<keyword evidence="13" id="KW-1185">Reference proteome</keyword>
<evidence type="ECO:0000256" key="10">
    <source>
        <dbReference type="SAM" id="MobiDB-lite"/>
    </source>
</evidence>
<dbReference type="SMART" id="SM00481">
    <property type="entry name" value="POLIIIAc"/>
    <property type="match status" value="1"/>
</dbReference>
<dbReference type="AlphaFoldDB" id="A0A423PLS0"/>
<evidence type="ECO:0000256" key="3">
    <source>
        <dbReference type="ARBA" id="ARBA00019114"/>
    </source>
</evidence>
<evidence type="ECO:0000256" key="1">
    <source>
        <dbReference type="ARBA" id="ARBA00004496"/>
    </source>
</evidence>
<comment type="caution">
    <text evidence="12">The sequence shown here is derived from an EMBL/GenBank/DDBJ whole genome shotgun (WGS) entry which is preliminary data.</text>
</comment>
<protein>
    <recommendedName>
        <fullName evidence="3">DNA polymerase III subunit alpha</fullName>
        <ecNumber evidence="2">2.7.7.7</ecNumber>
    </recommendedName>
</protein>
<dbReference type="Pfam" id="PF14579">
    <property type="entry name" value="HHH_6"/>
    <property type="match status" value="1"/>
</dbReference>
<dbReference type="InterPro" id="IPR004365">
    <property type="entry name" value="NA-bd_OB_tRNA"/>
</dbReference>
<dbReference type="EC" id="2.7.7.7" evidence="2"/>
<evidence type="ECO:0000256" key="7">
    <source>
        <dbReference type="ARBA" id="ARBA00022705"/>
    </source>
</evidence>
<evidence type="ECO:0000259" key="11">
    <source>
        <dbReference type="SMART" id="SM00481"/>
    </source>
</evidence>
<keyword evidence="6" id="KW-0548">Nucleotidyltransferase</keyword>
<keyword evidence="7" id="KW-0235">DNA replication</keyword>
<evidence type="ECO:0000256" key="6">
    <source>
        <dbReference type="ARBA" id="ARBA00022695"/>
    </source>
</evidence>
<gene>
    <name evidence="12" type="ORF">SAJA_10685</name>
</gene>
<evidence type="ECO:0000313" key="12">
    <source>
        <dbReference type="EMBL" id="ROO26537.1"/>
    </source>
</evidence>
<dbReference type="InterPro" id="IPR003141">
    <property type="entry name" value="Pol/His_phosphatase_N"/>
</dbReference>
<dbReference type="InterPro" id="IPR011708">
    <property type="entry name" value="DNA_pol3_alpha_NTPase_dom"/>
</dbReference>
<dbReference type="InterPro" id="IPR016195">
    <property type="entry name" value="Pol/histidinol_Pase-like"/>
</dbReference>
<dbReference type="InterPro" id="IPR040982">
    <property type="entry name" value="DNA_pol3_finger"/>
</dbReference>
<proteinExistence type="predicted"/>
<sequence length="1166" mass="127211">MQSPFVHLRVHTEYSLSDGIVRIKPLVSAAREAGMPAVGVTDNVNLFGMVKFYKAALGAGIKPIVGVDLLIDEGDEPATRLTLFAQNSTGYRNICELLSRGYLHGQSKAGVLCKRQWVIDYADGLIALSGGMAGDVGSALLAGKNDVARQRARDWQAVFGDRYYLEVTRCGRTGEAGWLAETVGLALALDVPIVATNDVRFPTRDDFDAHETRVAIHGGYTLADPRRPKIYSPEQYLKTPEAMAELFSDLPEALENSVEIARRCNLTLTLGENVLPDFPVPAEHNTDSFLRAESEAGLADRLDNLFPDADERAKHVEEYQHRLDHELGVIATMGFPGYFLIVADFIRWARENGVPVGPGRGSGAGSLVAYALGITDLDPLAYDLLFERFLNPERVSMPDFDVDFCMDGRDRVIEYVAQAYGQEKVSQIITYGTMAAKAVVRDVGRVLGHPYGFVDRIAKQVPFAPDMTLTRALEESEELRTSREDEEVGYLLDLALSLEGISRNAGKHAGGVVIAPSDLNDFTPLFCEPGGTNRVTQFDKDDVEAVGLVKFDFLGLRTLTIIDNAVQVANRRLEAAGREAIDVRHIALDDKASFELLKKGDTTAVFQLESSGMRRLIKRLQPAEFEDIIALVALYRPGPLESGMVEDFIDRKHGRAKVVYPHPSLAEVLEPTYGVILYQEQVMQIAQVLAGYSLGAADLLRRAMGKKKPEEMAKQRDGFVKGAVDNGIEEDTAAYIFDLVEKFAGYGFNKSHSAAYALVSYQTAWLKTHFPADFMSAVLSADMDNTDKIVIMIDECHRLGITVAPPDVNASEYNFSVVDDATIRYGLGAIKGLGKGAIDTALAERGTGGAYANLYDFCRRVDTAKINRRALEAMVNAGALDSLGPNRASLLGGLARALAAADQDRSAANVGQNDMFGLAETPDTAGPPLETLADAPEDERLKAERDVLGLYLTGHPIKAWEDELADMTHGKIADQVAAMPRPEEGGGRRRERKSAVVAGLVVELRRMKKGKRIIVVLDDGSGRIECPLFEDKAAEYGPLLQADKLVIVEGSLSYDDFSDGFRLNANHVMDIEGARAAYASRILLQLQAEGRNDIDGLVDHLAGCIDRYKADAGCDVVVRYANDTARAVLTLGETRLALCDGLLTDLRALVGADHVQVRYRRAQSGS</sequence>
<dbReference type="InterPro" id="IPR004805">
    <property type="entry name" value="DnaE2/DnaE/PolC"/>
</dbReference>
<feature type="region of interest" description="Disordered" evidence="10">
    <location>
        <begin position="919"/>
        <end position="938"/>
    </location>
</feature>
<evidence type="ECO:0000256" key="9">
    <source>
        <dbReference type="ARBA" id="ARBA00049244"/>
    </source>
</evidence>
<dbReference type="GO" id="GO:0006260">
    <property type="term" value="P:DNA replication"/>
    <property type="evidence" value="ECO:0007669"/>
    <property type="project" value="UniProtKB-KW"/>
</dbReference>
<evidence type="ECO:0000256" key="2">
    <source>
        <dbReference type="ARBA" id="ARBA00012417"/>
    </source>
</evidence>